<sequence>MEKATGNWNEPKVNERVGWLNNERLRKGNYNADLNTAMGSNYFAKKSWPTSLTASLGISSQRGSSVAKLVGQRTTSELLSQVENREKALIEMANPSTNPSQRQYDFMRSLRGSTLGQESLALTKNPLTASNLVESDSWSRRFSTMGDLKDLQAGIIPMGMAQKQAYAAIHSLVKSTDITDTLGKSWTKLASSPLGDKAIATQPQRAISTLAKSFAGAGALKHVGTSGIASLSRISSKDFTSHFSHQLATEAMRGRGYKGKTISSWLDAVGTNYLTNSDFYVSATPLIKKYDDSAEDKTESISTLISVAATKDLLGVATAVHKRLEVTEEELRELQSYLAESGYFALENPVARQIRDYFLNIKVAPQRIDDILFHGRVRNSKEQERSYTQSELETVAPWGVSGAGRFNEANHPLYYTCSDEGTLSEELKVTGQENETYDVLKFSIDREMKVLDLSKENHALVSYCLQKVPSLGKFSIPVEYQIPMFIGACLRQNRNIQAIKIRSVVSPGAINYIFFEPPFGEYVDSSLSEVHAGLQGTPVND</sequence>
<organism evidence="2 3">
    <name type="scientific">Levilactobacillus angrenensis</name>
    <dbReference type="NCBI Taxonomy" id="2486020"/>
    <lineage>
        <taxon>Bacteria</taxon>
        <taxon>Bacillati</taxon>
        <taxon>Bacillota</taxon>
        <taxon>Bacilli</taxon>
        <taxon>Lactobacillales</taxon>
        <taxon>Lactobacillaceae</taxon>
        <taxon>Levilactobacillus</taxon>
    </lineage>
</organism>
<evidence type="ECO:0000259" key="1">
    <source>
        <dbReference type="Pfam" id="PF08808"/>
    </source>
</evidence>
<reference evidence="3" key="1">
    <citation type="journal article" date="2019" name="Int. J. Syst. Evol. Microbiol.">
        <title>The Global Catalogue of Microorganisms (GCM) 10K type strain sequencing project: providing services to taxonomists for standard genome sequencing and annotation.</title>
        <authorList>
            <consortium name="The Broad Institute Genomics Platform"/>
            <consortium name="The Broad Institute Genome Sequencing Center for Infectious Disease"/>
            <person name="Wu L."/>
            <person name="Ma J."/>
        </authorList>
    </citation>
    <scope>NUCLEOTIDE SEQUENCE [LARGE SCALE GENOMIC DNA]</scope>
    <source>
        <strain evidence="3">CCM 8893</strain>
    </source>
</reference>
<dbReference type="Pfam" id="PF08808">
    <property type="entry name" value="RES"/>
    <property type="match status" value="1"/>
</dbReference>
<evidence type="ECO:0000313" key="3">
    <source>
        <dbReference type="Proteomes" id="UP001596258"/>
    </source>
</evidence>
<comment type="caution">
    <text evidence="2">The sequence shown here is derived from an EMBL/GenBank/DDBJ whole genome shotgun (WGS) entry which is preliminary data.</text>
</comment>
<gene>
    <name evidence="2" type="ORF">ACFP1M_08060</name>
</gene>
<protein>
    <submittedName>
        <fullName evidence="2">RES family NAD+ phosphorylase</fullName>
    </submittedName>
</protein>
<dbReference type="InterPro" id="IPR014914">
    <property type="entry name" value="RES_dom"/>
</dbReference>
<feature type="domain" description="RES" evidence="1">
    <location>
        <begin position="399"/>
        <end position="523"/>
    </location>
</feature>
<dbReference type="RefSeq" id="WP_125577410.1">
    <property type="nucleotide sequence ID" value="NZ_JBHSSO010000062.1"/>
</dbReference>
<dbReference type="EMBL" id="JBHSSO010000062">
    <property type="protein sequence ID" value="MFC6290120.1"/>
    <property type="molecule type" value="Genomic_DNA"/>
</dbReference>
<evidence type="ECO:0000313" key="2">
    <source>
        <dbReference type="EMBL" id="MFC6290120.1"/>
    </source>
</evidence>
<name>A0ABW1UC82_9LACO</name>
<dbReference type="Proteomes" id="UP001596258">
    <property type="component" value="Unassembled WGS sequence"/>
</dbReference>
<proteinExistence type="predicted"/>
<keyword evidence="3" id="KW-1185">Reference proteome</keyword>
<accession>A0ABW1UC82</accession>